<dbReference type="EMBL" id="PKSG01000563">
    <property type="protein sequence ID" value="POR34214.1"/>
    <property type="molecule type" value="Genomic_DNA"/>
</dbReference>
<organism evidence="2 3">
    <name type="scientific">Tolypocladium paradoxum</name>
    <dbReference type="NCBI Taxonomy" id="94208"/>
    <lineage>
        <taxon>Eukaryota</taxon>
        <taxon>Fungi</taxon>
        <taxon>Dikarya</taxon>
        <taxon>Ascomycota</taxon>
        <taxon>Pezizomycotina</taxon>
        <taxon>Sordariomycetes</taxon>
        <taxon>Hypocreomycetidae</taxon>
        <taxon>Hypocreales</taxon>
        <taxon>Ophiocordycipitaceae</taxon>
        <taxon>Tolypocladium</taxon>
    </lineage>
</organism>
<dbReference type="OrthoDB" id="37659at2759"/>
<evidence type="ECO:0000313" key="2">
    <source>
        <dbReference type="EMBL" id="POR34214.1"/>
    </source>
</evidence>
<sequence>MPSSKSSYKRRQGPSGQSSLVKPDDTSDGCMTIALTIFIFRGQPDAYYKRHVLIYFTSPDNPNFHETVHAQRNDDRSPWRVDQIHKRTNWPLSDTYLSHVNAGTVQVSSGQEMLPVDIVAATPVGGREVDSGWNCQHFVLEGLQALVYHGFQTQEWYDFVEGELTDQLINGAIG</sequence>
<keyword evidence="3" id="KW-1185">Reference proteome</keyword>
<name>A0A2S4KVL3_9HYPO</name>
<accession>A0A2S4KVL3</accession>
<proteinExistence type="predicted"/>
<protein>
    <submittedName>
        <fullName evidence="2">Uncharacterized protein</fullName>
    </submittedName>
</protein>
<dbReference type="Proteomes" id="UP000237481">
    <property type="component" value="Unassembled WGS sequence"/>
</dbReference>
<feature type="region of interest" description="Disordered" evidence="1">
    <location>
        <begin position="1"/>
        <end position="25"/>
    </location>
</feature>
<dbReference type="AlphaFoldDB" id="A0A2S4KVL3"/>
<evidence type="ECO:0000256" key="1">
    <source>
        <dbReference type="SAM" id="MobiDB-lite"/>
    </source>
</evidence>
<gene>
    <name evidence="2" type="ORF">TPAR_05586</name>
</gene>
<evidence type="ECO:0000313" key="3">
    <source>
        <dbReference type="Proteomes" id="UP000237481"/>
    </source>
</evidence>
<reference evidence="2 3" key="1">
    <citation type="submission" date="2018-01" db="EMBL/GenBank/DDBJ databases">
        <title>Harnessing the power of phylogenomics to disentangle the directionality and signatures of interkingdom host jumping in the parasitic fungal genus Tolypocladium.</title>
        <authorList>
            <person name="Quandt C.A."/>
            <person name="Patterson W."/>
            <person name="Spatafora J.W."/>
        </authorList>
    </citation>
    <scope>NUCLEOTIDE SEQUENCE [LARGE SCALE GENOMIC DNA]</scope>
    <source>
        <strain evidence="2 3">NRBC 100945</strain>
    </source>
</reference>
<comment type="caution">
    <text evidence="2">The sequence shown here is derived from an EMBL/GenBank/DDBJ whole genome shotgun (WGS) entry which is preliminary data.</text>
</comment>